<accession>A0A1F4TM82</accession>
<evidence type="ECO:0000313" key="2">
    <source>
        <dbReference type="Proteomes" id="UP000177309"/>
    </source>
</evidence>
<gene>
    <name evidence="1" type="ORF">A2462_01900</name>
</gene>
<reference evidence="1 2" key="1">
    <citation type="journal article" date="2016" name="Nat. Commun.">
        <title>Thousands of microbial genomes shed light on interconnected biogeochemical processes in an aquifer system.</title>
        <authorList>
            <person name="Anantharaman K."/>
            <person name="Brown C.T."/>
            <person name="Hug L.A."/>
            <person name="Sharon I."/>
            <person name="Castelle C.J."/>
            <person name="Probst A.J."/>
            <person name="Thomas B.C."/>
            <person name="Singh A."/>
            <person name="Wilkins M.J."/>
            <person name="Karaoz U."/>
            <person name="Brodie E.L."/>
            <person name="Williams K.H."/>
            <person name="Hubbard S.S."/>
            <person name="Banfield J.F."/>
        </authorList>
    </citation>
    <scope>NUCLEOTIDE SEQUENCE [LARGE SCALE GENOMIC DNA]</scope>
</reference>
<dbReference type="AlphaFoldDB" id="A0A1F4TM82"/>
<organism evidence="1 2">
    <name type="scientific">candidate division WOR-1 bacterium RIFOXYC2_FULL_41_25</name>
    <dbReference type="NCBI Taxonomy" id="1802586"/>
    <lineage>
        <taxon>Bacteria</taxon>
        <taxon>Bacillati</taxon>
        <taxon>Saganbacteria</taxon>
    </lineage>
</organism>
<protein>
    <submittedName>
        <fullName evidence="1">Uncharacterized protein</fullName>
    </submittedName>
</protein>
<dbReference type="EMBL" id="MEUI01000027">
    <property type="protein sequence ID" value="OGC33828.1"/>
    <property type="molecule type" value="Genomic_DNA"/>
</dbReference>
<dbReference type="Proteomes" id="UP000177309">
    <property type="component" value="Unassembled WGS sequence"/>
</dbReference>
<sequence length="153" mass="17008">MFCNIPNTILNIVGLKTGTVATAKKPLGKKAYFYKTKEGQVRPLRDRLKEVCGIKAGTPDRILFLAPPILFQKVLFFLDPSHNLSSLRGLPAEVKPLIFDEAKNNIFRSELSGAAIVISERDSMKIGEITKEGTDLYSFSRRATINFLAPSNH</sequence>
<comment type="caution">
    <text evidence="1">The sequence shown here is derived from an EMBL/GenBank/DDBJ whole genome shotgun (WGS) entry which is preliminary data.</text>
</comment>
<evidence type="ECO:0000313" key="1">
    <source>
        <dbReference type="EMBL" id="OGC33828.1"/>
    </source>
</evidence>
<proteinExistence type="predicted"/>
<name>A0A1F4TM82_UNCSA</name>